<feature type="domain" description="Zn(2)-C6 fungal-type" evidence="5">
    <location>
        <begin position="63"/>
        <end position="92"/>
    </location>
</feature>
<dbReference type="CDD" id="cd00067">
    <property type="entry name" value="GAL4"/>
    <property type="match status" value="1"/>
</dbReference>
<reference evidence="6" key="1">
    <citation type="submission" date="2022-08" db="EMBL/GenBank/DDBJ databases">
        <title>A Global Phylogenomic Analysis of the Shiitake Genus Lentinula.</title>
        <authorList>
            <consortium name="DOE Joint Genome Institute"/>
            <person name="Sierra-Patev S."/>
            <person name="Min B."/>
            <person name="Naranjo-Ortiz M."/>
            <person name="Looney B."/>
            <person name="Konkel Z."/>
            <person name="Slot J.C."/>
            <person name="Sakamoto Y."/>
            <person name="Steenwyk J.L."/>
            <person name="Rokas A."/>
            <person name="Carro J."/>
            <person name="Camarero S."/>
            <person name="Ferreira P."/>
            <person name="Molpeceres G."/>
            <person name="Ruiz-Duenas F.J."/>
            <person name="Serrano A."/>
            <person name="Henrissat B."/>
            <person name="Drula E."/>
            <person name="Hughes K.W."/>
            <person name="Mata J.L."/>
            <person name="Ishikawa N.K."/>
            <person name="Vargas-Isla R."/>
            <person name="Ushijima S."/>
            <person name="Smith C.A."/>
            <person name="Ahrendt S."/>
            <person name="Andreopoulos W."/>
            <person name="He G."/>
            <person name="Labutti K."/>
            <person name="Lipzen A."/>
            <person name="Ng V."/>
            <person name="Riley R."/>
            <person name="Sandor L."/>
            <person name="Barry K."/>
            <person name="Martinez A.T."/>
            <person name="Xiao Y."/>
            <person name="Gibbons J.G."/>
            <person name="Terashima K."/>
            <person name="Grigoriev I.V."/>
            <person name="Hibbett D.S."/>
        </authorList>
    </citation>
    <scope>NUCLEOTIDE SEQUENCE</scope>
    <source>
        <strain evidence="6">RHP3577 ss4</strain>
    </source>
</reference>
<feature type="region of interest" description="Disordered" evidence="4">
    <location>
        <begin position="825"/>
        <end position="849"/>
    </location>
</feature>
<comment type="caution">
    <text evidence="6">The sequence shown here is derived from an EMBL/GenBank/DDBJ whole genome shotgun (WGS) entry which is preliminary data.</text>
</comment>
<dbReference type="EMBL" id="JANVFT010000031">
    <property type="protein sequence ID" value="KAJ4495253.1"/>
    <property type="molecule type" value="Genomic_DNA"/>
</dbReference>
<dbReference type="InterPro" id="IPR036864">
    <property type="entry name" value="Zn2-C6_fun-type_DNA-bd_sf"/>
</dbReference>
<evidence type="ECO:0000256" key="4">
    <source>
        <dbReference type="SAM" id="MobiDB-lite"/>
    </source>
</evidence>
<keyword evidence="7" id="KW-1185">Reference proteome</keyword>
<keyword evidence="2" id="KW-0479">Metal-binding</keyword>
<dbReference type="PANTHER" id="PTHR31001:SF56">
    <property type="entry name" value="ZN(2)-C6 FUNGAL-TYPE DOMAIN-CONTAINING PROTEIN"/>
    <property type="match status" value="1"/>
</dbReference>
<dbReference type="SMART" id="SM00066">
    <property type="entry name" value="GAL4"/>
    <property type="match status" value="1"/>
</dbReference>
<evidence type="ECO:0000259" key="5">
    <source>
        <dbReference type="PROSITE" id="PS50048"/>
    </source>
</evidence>
<protein>
    <submittedName>
        <fullName evidence="6">Fungal-specific transcription factor domain-containing protein</fullName>
    </submittedName>
</protein>
<dbReference type="PROSITE" id="PS00463">
    <property type="entry name" value="ZN2_CY6_FUNGAL_1"/>
    <property type="match status" value="1"/>
</dbReference>
<accession>A0ABQ8VID3</accession>
<evidence type="ECO:0000256" key="1">
    <source>
        <dbReference type="ARBA" id="ARBA00004123"/>
    </source>
</evidence>
<dbReference type="InterPro" id="IPR050613">
    <property type="entry name" value="Sec_Metabolite_Reg"/>
</dbReference>
<organism evidence="6 7">
    <name type="scientific">Lentinula lateritia</name>
    <dbReference type="NCBI Taxonomy" id="40482"/>
    <lineage>
        <taxon>Eukaryota</taxon>
        <taxon>Fungi</taxon>
        <taxon>Dikarya</taxon>
        <taxon>Basidiomycota</taxon>
        <taxon>Agaricomycotina</taxon>
        <taxon>Agaricomycetes</taxon>
        <taxon>Agaricomycetidae</taxon>
        <taxon>Agaricales</taxon>
        <taxon>Marasmiineae</taxon>
        <taxon>Omphalotaceae</taxon>
        <taxon>Lentinula</taxon>
    </lineage>
</organism>
<evidence type="ECO:0000313" key="7">
    <source>
        <dbReference type="Proteomes" id="UP001150217"/>
    </source>
</evidence>
<feature type="region of interest" description="Disordered" evidence="4">
    <location>
        <begin position="160"/>
        <end position="184"/>
    </location>
</feature>
<dbReference type="InterPro" id="IPR007219">
    <property type="entry name" value="XnlR_reg_dom"/>
</dbReference>
<name>A0ABQ8VID3_9AGAR</name>
<evidence type="ECO:0000256" key="2">
    <source>
        <dbReference type="ARBA" id="ARBA00022723"/>
    </source>
</evidence>
<gene>
    <name evidence="6" type="ORF">C8R41DRAFT_299178</name>
</gene>
<dbReference type="Proteomes" id="UP001150217">
    <property type="component" value="Unassembled WGS sequence"/>
</dbReference>
<dbReference type="Pfam" id="PF04082">
    <property type="entry name" value="Fungal_trans"/>
    <property type="match status" value="1"/>
</dbReference>
<dbReference type="PROSITE" id="PS50048">
    <property type="entry name" value="ZN2_CY6_FUNGAL_2"/>
    <property type="match status" value="1"/>
</dbReference>
<evidence type="ECO:0000313" key="6">
    <source>
        <dbReference type="EMBL" id="KAJ4495253.1"/>
    </source>
</evidence>
<dbReference type="SMART" id="SM00906">
    <property type="entry name" value="Fungal_trans"/>
    <property type="match status" value="1"/>
</dbReference>
<keyword evidence="3" id="KW-0539">Nucleus</keyword>
<proteinExistence type="predicted"/>
<dbReference type="PANTHER" id="PTHR31001">
    <property type="entry name" value="UNCHARACTERIZED TRANSCRIPTIONAL REGULATORY PROTEIN"/>
    <property type="match status" value="1"/>
</dbReference>
<dbReference type="CDD" id="cd12148">
    <property type="entry name" value="fungal_TF_MHR"/>
    <property type="match status" value="1"/>
</dbReference>
<evidence type="ECO:0000256" key="3">
    <source>
        <dbReference type="ARBA" id="ARBA00023242"/>
    </source>
</evidence>
<feature type="compositionally biased region" description="Low complexity" evidence="4">
    <location>
        <begin position="833"/>
        <end position="843"/>
    </location>
</feature>
<sequence>MYRSSSVTLCTRLLSTFTGKKIKLLHGAISAHLSAPSCTRRTTTMSSSTSATSSQPRKSQATTCQECRRLKIKCDRVFPCAACIRRGCGNLCPNGTLEKGKRGFLKRLEQALPPSSNKAGSDGAGPLSEVAMFVSRDAAMAKRIKVLEAALVEAGIEVPGPPRTTHSSTNKRIRAGGNSSEAETWEINNDSSSSVSEYNDIAVGFGTLTIDPKNRSRYIGLSSGSAFLDSDMWGSRGKEDHSLNRSEFPVRRSLYVFSEVYALAYEDYLERDLETQILATLCAFPPYEEAVQLANLYFKHISFMYEVIPKEIFFSKHLSAVYNDSIKALRTPLLQHTVALVGIVLAIGQYFDLEKPRSSVQIRAAELFRLASFALNSRNMIDGGLKILTLQGLQTLHLMALFNLSMKDEEGVENAWQLLGLAVRSMQAQGFHIDPSRWSLPTEDLEERRRVFWETHLYDCLQSFAVGRPCAQSGIHFDCKMPTTSDCPLPSDSDSSNSTWSHTRWHIYKFRWAEVLGGIIDNVFSVKKPPTYSAIMQYDQQINEFYFSLPQWILSPYVMYPVDRALWAQLYPEGADEQTRYDPYEEGGFKGLGKPDDQTQCSQMNSLATMVFTATLHLHRGPFCRALMLEPQKMLKSQYEQSIARVVSSSTAIVNVARGMFISYPNLTSRLWYWVFHTFSAAVCQAVFVIVAPFHPLASHAFRSLQDAIELFKQADGKDARTATVRLSELVKKSAESMTRFRNAAMLQEVKSGRVVKKLPISGTDVRFDEEKTESISSKVCDIARFPESKARKPEDFLGASTKLVRLPEDFHRVYLNTAPMGFEHPIQQGLNAPPEQQQQPHHAPSEDPFAQMMGLYKNAPLPPVDLYGSTNTNDLSSARISSFHSIPQWAGPAYHATHASINDRTFPPSDFHDIQPTLIGGAEQHQVSDTIAPVIGHMHPGLHFNDVDGFNLLSFIQDGAKAWAYEPLAHS</sequence>
<dbReference type="SUPFAM" id="SSF57701">
    <property type="entry name" value="Zn2/Cys6 DNA-binding domain"/>
    <property type="match status" value="1"/>
</dbReference>
<comment type="subcellular location">
    <subcellularLocation>
        <location evidence="1">Nucleus</location>
    </subcellularLocation>
</comment>
<dbReference type="InterPro" id="IPR001138">
    <property type="entry name" value="Zn2Cys6_DnaBD"/>
</dbReference>